<dbReference type="Proteomes" id="UP000887579">
    <property type="component" value="Unplaced"/>
</dbReference>
<name>A0AC34G3U4_9BILA</name>
<accession>A0AC34G3U4</accession>
<organism evidence="1 2">
    <name type="scientific">Panagrolaimus sp. ES5</name>
    <dbReference type="NCBI Taxonomy" id="591445"/>
    <lineage>
        <taxon>Eukaryota</taxon>
        <taxon>Metazoa</taxon>
        <taxon>Ecdysozoa</taxon>
        <taxon>Nematoda</taxon>
        <taxon>Chromadorea</taxon>
        <taxon>Rhabditida</taxon>
        <taxon>Tylenchina</taxon>
        <taxon>Panagrolaimomorpha</taxon>
        <taxon>Panagrolaimoidea</taxon>
        <taxon>Panagrolaimidae</taxon>
        <taxon>Panagrolaimus</taxon>
    </lineage>
</organism>
<proteinExistence type="predicted"/>
<sequence length="232" mass="26712">MIEKEYPKMAKLSNFYDDKKDEIKLKKDSAIKNSTLSLHIETYENSIENDDFVAAVEDKNVGLKEFGFIKKWKNVKQLFSIGSSSSSAIQSPFEFTRQQKNEETQPETMQFKSSQKLLNPNKSLKNQQPAKVFDDVTIEQIAKQQPTTSNDTTAGDDIQIASHLDEEDEMIKELSNQKQNLQKSILRYQKEISIITRTIEFILLTFSVGGLLIVTPIFYIAILTDWKFSDYF</sequence>
<evidence type="ECO:0000313" key="2">
    <source>
        <dbReference type="WBParaSite" id="ES5_v2.g24212.t1"/>
    </source>
</evidence>
<evidence type="ECO:0000313" key="1">
    <source>
        <dbReference type="Proteomes" id="UP000887579"/>
    </source>
</evidence>
<reference evidence="2" key="1">
    <citation type="submission" date="2022-11" db="UniProtKB">
        <authorList>
            <consortium name="WormBaseParasite"/>
        </authorList>
    </citation>
    <scope>IDENTIFICATION</scope>
</reference>
<protein>
    <submittedName>
        <fullName evidence="2">Transmembrane protein</fullName>
    </submittedName>
</protein>
<dbReference type="WBParaSite" id="ES5_v2.g24212.t1">
    <property type="protein sequence ID" value="ES5_v2.g24212.t1"/>
    <property type="gene ID" value="ES5_v2.g24212"/>
</dbReference>